<evidence type="ECO:0000313" key="3">
    <source>
        <dbReference type="EMBL" id="TMV05658.1"/>
    </source>
</evidence>
<keyword evidence="1" id="KW-1133">Transmembrane helix</keyword>
<dbReference type="Gene3D" id="1.20.120.330">
    <property type="entry name" value="Nucleotidyltransferases domain 2"/>
    <property type="match status" value="1"/>
</dbReference>
<keyword evidence="1" id="KW-0472">Membrane</keyword>
<evidence type="ECO:0000256" key="1">
    <source>
        <dbReference type="SAM" id="Phobius"/>
    </source>
</evidence>
<reference evidence="3 4" key="1">
    <citation type="submission" date="2019-05" db="EMBL/GenBank/DDBJ databases">
        <title>Ruegeria sp. nov., isolated from tidal flat.</title>
        <authorList>
            <person name="Kim W."/>
        </authorList>
    </citation>
    <scope>NUCLEOTIDE SEQUENCE [LARGE SCALE GENOMIC DNA]</scope>
    <source>
        <strain evidence="3 4">CAU 1488</strain>
    </source>
</reference>
<protein>
    <submittedName>
        <fullName evidence="3">MCE family protein</fullName>
    </submittedName>
</protein>
<name>A0ABY2WUG8_9RHOB</name>
<gene>
    <name evidence="3" type="ORF">FGK63_16590</name>
</gene>
<accession>A0ABY2WUG8</accession>
<sequence>METKANYILIGAFTLAGILGLFGFLLWLAKFEVTRQYDYYDVLFDNVSGLSTAGTVLFNGLPVGQVISLQLDDDDPSKVRVRLEVDADTPIKTDTIAELQSLGVTGVSTVALSGGSASAALLPSGGVIKSRRSALQSIFEGAPELLSKAITLMEDLQSIVDDKNRAAVSELLENLSSASGKLDRALTDFETLSDDLGKASQEISAFSGKLGQLSDTAEKTLTTAEETLSSAKQAADTAVGTLDTANQAFATAEGLMQNELTEFLKHGTDAARTLDTTVKTLEPTVVATIESAQTLIEQRLPQLADQVLETAQVLEEQINIVGADAAKLITRYDEVGKTAQARLDQTASAITAFEIATNDAKEAIATINAAVQQDLPGMMEDLRSAAQTANRVVGEVGTDVSEVSDRLKLLSDEGSVALAVATETFSNANETLTAITKAMDTAQDTLGVAEQTFSSVNKVVNEDVETIVSDVRGAVDALSTTAHRVADNFDTISAEIMSASKSASELVGTIDTIVQENRRPISEFLRFGLPQLERFVEESRRLVSNVDRLVDRVERDPARFLLGTQSSEFRQ</sequence>
<dbReference type="EMBL" id="VCPD01000006">
    <property type="protein sequence ID" value="TMV05658.1"/>
    <property type="molecule type" value="Genomic_DNA"/>
</dbReference>
<evidence type="ECO:0000259" key="2">
    <source>
        <dbReference type="Pfam" id="PF02470"/>
    </source>
</evidence>
<proteinExistence type="predicted"/>
<feature type="transmembrane region" description="Helical" evidence="1">
    <location>
        <begin position="7"/>
        <end position="29"/>
    </location>
</feature>
<dbReference type="PANTHER" id="PTHR36698:SF2">
    <property type="entry name" value="MCE_MLAD DOMAIN-CONTAINING PROTEIN"/>
    <property type="match status" value="1"/>
</dbReference>
<dbReference type="Pfam" id="PF02470">
    <property type="entry name" value="MlaD"/>
    <property type="match status" value="1"/>
</dbReference>
<evidence type="ECO:0000313" key="4">
    <source>
        <dbReference type="Proteomes" id="UP001193035"/>
    </source>
</evidence>
<dbReference type="PANTHER" id="PTHR36698">
    <property type="entry name" value="BLL5892 PROTEIN"/>
    <property type="match status" value="1"/>
</dbReference>
<feature type="domain" description="Mce/MlaD" evidence="2">
    <location>
        <begin position="38"/>
        <end position="115"/>
    </location>
</feature>
<dbReference type="RefSeq" id="WP_138844311.1">
    <property type="nucleotide sequence ID" value="NZ_VCPD01000006.1"/>
</dbReference>
<dbReference type="Proteomes" id="UP001193035">
    <property type="component" value="Unassembled WGS sequence"/>
</dbReference>
<keyword evidence="1" id="KW-0812">Transmembrane</keyword>
<comment type="caution">
    <text evidence="3">The sequence shown here is derived from an EMBL/GenBank/DDBJ whole genome shotgun (WGS) entry which is preliminary data.</text>
</comment>
<organism evidence="3 4">
    <name type="scientific">Ruegeria sediminis</name>
    <dbReference type="NCBI Taxonomy" id="2583820"/>
    <lineage>
        <taxon>Bacteria</taxon>
        <taxon>Pseudomonadati</taxon>
        <taxon>Pseudomonadota</taxon>
        <taxon>Alphaproteobacteria</taxon>
        <taxon>Rhodobacterales</taxon>
        <taxon>Roseobacteraceae</taxon>
        <taxon>Ruegeria</taxon>
    </lineage>
</organism>
<dbReference type="InterPro" id="IPR003399">
    <property type="entry name" value="Mce/MlaD"/>
</dbReference>
<keyword evidence="4" id="KW-1185">Reference proteome</keyword>